<dbReference type="InterPro" id="IPR038727">
    <property type="entry name" value="NadR/Ttd14_AAA_dom"/>
</dbReference>
<name>A0ABS5DV40_9BURK</name>
<dbReference type="RefSeq" id="WP_210807517.1">
    <property type="nucleotide sequence ID" value="NZ_JAGQDG010000002.1"/>
</dbReference>
<dbReference type="EMBL" id="JAGQDG010000002">
    <property type="protein sequence ID" value="MBQ0935017.1"/>
    <property type="molecule type" value="Genomic_DNA"/>
</dbReference>
<feature type="domain" description="NadR/Ttd14 AAA" evidence="1">
    <location>
        <begin position="9"/>
        <end position="168"/>
    </location>
</feature>
<dbReference type="Proteomes" id="UP000672097">
    <property type="component" value="Unassembled WGS sequence"/>
</dbReference>
<organism evidence="2 3">
    <name type="scientific">Ideonella paludis</name>
    <dbReference type="NCBI Taxonomy" id="1233411"/>
    <lineage>
        <taxon>Bacteria</taxon>
        <taxon>Pseudomonadati</taxon>
        <taxon>Pseudomonadota</taxon>
        <taxon>Betaproteobacteria</taxon>
        <taxon>Burkholderiales</taxon>
        <taxon>Sphaerotilaceae</taxon>
        <taxon>Ideonella</taxon>
    </lineage>
</organism>
<sequence length="233" mass="25458">MPDALGQVIALVGAESTGKSTLAAALADQLAEATGLRCTWVPEALRSWCDEHQRTPLQHEQAQIVRLQSTAIEAARETHDVVLADTTPLMTAVYHWQVFASNELDAAALQWHGQHCSLTLLTGLDLPWVADGLQREGPHVREPVDARLRHLLLQGGLDFVVIRGQGTARVDAALDAISPLLRDHKAGRKPGLFTRLTLRDAEAPAWPWLCDCDSPECEHALRQPASMQGAGRR</sequence>
<dbReference type="SUPFAM" id="SSF52540">
    <property type="entry name" value="P-loop containing nucleoside triphosphate hydrolases"/>
    <property type="match status" value="1"/>
</dbReference>
<keyword evidence="2" id="KW-0067">ATP-binding</keyword>
<dbReference type="GO" id="GO:0005524">
    <property type="term" value="F:ATP binding"/>
    <property type="evidence" value="ECO:0007669"/>
    <property type="project" value="UniProtKB-KW"/>
</dbReference>
<accession>A0ABS5DV40</accession>
<evidence type="ECO:0000313" key="3">
    <source>
        <dbReference type="Proteomes" id="UP000672097"/>
    </source>
</evidence>
<proteinExistence type="predicted"/>
<dbReference type="InterPro" id="IPR052735">
    <property type="entry name" value="NAD_biosynth-regulator"/>
</dbReference>
<dbReference type="InterPro" id="IPR027417">
    <property type="entry name" value="P-loop_NTPase"/>
</dbReference>
<keyword evidence="3" id="KW-1185">Reference proteome</keyword>
<dbReference type="PANTHER" id="PTHR37512">
    <property type="entry name" value="TRIFUNCTIONAL NAD BIOSYNTHESIS/REGULATOR PROTEIN NADR"/>
    <property type="match status" value="1"/>
</dbReference>
<dbReference type="Pfam" id="PF13521">
    <property type="entry name" value="AAA_28"/>
    <property type="match status" value="1"/>
</dbReference>
<evidence type="ECO:0000313" key="2">
    <source>
        <dbReference type="EMBL" id="MBQ0935017.1"/>
    </source>
</evidence>
<dbReference type="Gene3D" id="3.40.50.300">
    <property type="entry name" value="P-loop containing nucleotide triphosphate hydrolases"/>
    <property type="match status" value="1"/>
</dbReference>
<comment type="caution">
    <text evidence="2">The sequence shown here is derived from an EMBL/GenBank/DDBJ whole genome shotgun (WGS) entry which is preliminary data.</text>
</comment>
<protein>
    <submittedName>
        <fullName evidence="2">ATP-binding protein</fullName>
    </submittedName>
</protein>
<keyword evidence="2" id="KW-0547">Nucleotide-binding</keyword>
<evidence type="ECO:0000259" key="1">
    <source>
        <dbReference type="Pfam" id="PF13521"/>
    </source>
</evidence>
<gene>
    <name evidence="2" type="ORF">KAK11_06755</name>
</gene>
<dbReference type="PANTHER" id="PTHR37512:SF1">
    <property type="entry name" value="NADR_TTD14 AAA DOMAIN-CONTAINING PROTEIN"/>
    <property type="match status" value="1"/>
</dbReference>
<reference evidence="2 3" key="1">
    <citation type="submission" date="2021-04" db="EMBL/GenBank/DDBJ databases">
        <title>The genome sequence of type strain Ideonella paludis KCTC 32238.</title>
        <authorList>
            <person name="Liu Y."/>
        </authorList>
    </citation>
    <scope>NUCLEOTIDE SEQUENCE [LARGE SCALE GENOMIC DNA]</scope>
    <source>
        <strain evidence="2 3">KCTC 32238</strain>
    </source>
</reference>